<dbReference type="AlphaFoldDB" id="A0A5J6WVT5"/>
<evidence type="ECO:0000313" key="3">
    <source>
        <dbReference type="Proteomes" id="UP000594034"/>
    </source>
</evidence>
<evidence type="ECO:0000256" key="1">
    <source>
        <dbReference type="SAM" id="SignalP"/>
    </source>
</evidence>
<keyword evidence="1" id="KW-0732">Signal</keyword>
<proteinExistence type="predicted"/>
<dbReference type="Pfam" id="PF09839">
    <property type="entry name" value="DUF2066"/>
    <property type="match status" value="1"/>
</dbReference>
<dbReference type="RefSeq" id="WP_193000692.1">
    <property type="nucleotide sequence ID" value="NZ_CP040449.1"/>
</dbReference>
<gene>
    <name evidence="2" type="ORF">FE240_10175</name>
</gene>
<protein>
    <submittedName>
        <fullName evidence="2">DUF2066 domain-containing protein</fullName>
    </submittedName>
</protein>
<dbReference type="EMBL" id="CP040449">
    <property type="protein sequence ID" value="QFI55022.1"/>
    <property type="molecule type" value="Genomic_DNA"/>
</dbReference>
<name>A0A5J6WVT5_9GAMM</name>
<dbReference type="InterPro" id="IPR018642">
    <property type="entry name" value="DUF2066"/>
</dbReference>
<dbReference type="Proteomes" id="UP000594034">
    <property type="component" value="Chromosome"/>
</dbReference>
<reference evidence="2 3" key="1">
    <citation type="submission" date="2019-05" db="EMBL/GenBank/DDBJ databases">
        <title>OXA-830, a novel chromosomally encoded expanded-spectrum class D beta-lactamase in Aeromonas simiae.</title>
        <authorList>
            <person name="Zhou W."/>
            <person name="Chen Q."/>
        </authorList>
    </citation>
    <scope>NUCLEOTIDE SEQUENCE [LARGE SCALE GENOMIC DNA]</scope>
    <source>
        <strain evidence="2 3">A6</strain>
    </source>
</reference>
<feature type="signal peptide" evidence="1">
    <location>
        <begin position="1"/>
        <end position="20"/>
    </location>
</feature>
<accession>A0A5J6WVT5</accession>
<dbReference type="KEGG" id="asim:FE240_10175"/>
<keyword evidence="3" id="KW-1185">Reference proteome</keyword>
<feature type="chain" id="PRO_5023888511" evidence="1">
    <location>
        <begin position="21"/>
        <end position="339"/>
    </location>
</feature>
<organism evidence="2 3">
    <name type="scientific">Aeromonas simiae</name>
    <dbReference type="NCBI Taxonomy" id="218936"/>
    <lineage>
        <taxon>Bacteria</taxon>
        <taxon>Pseudomonadati</taxon>
        <taxon>Pseudomonadota</taxon>
        <taxon>Gammaproteobacteria</taxon>
        <taxon>Aeromonadales</taxon>
        <taxon>Aeromonadaceae</taxon>
        <taxon>Aeromonas</taxon>
    </lineage>
</organism>
<evidence type="ECO:0000313" key="2">
    <source>
        <dbReference type="EMBL" id="QFI55022.1"/>
    </source>
</evidence>
<sequence>MRHIPLAALLLSVLSTAASAVQIADLYQGRAPATGAPEALQTQALGQVLTKLTGQRELLAKPEIQGAIGKVSDYVRRYEYQGEGAEKQMRVEFDPSRVNQLATRSQLAILGSSRPQIAVWLVIDDSQRRMVGDQSQDGWAQELKESSGPLALPLVLPIMDLDDNSAVSVTDVLGRFIEPVARASARYGAEMVLLGRLTAQDETWTLEWNLYGSRDGQQSELNKGTFSGGQAEVSEQLTSELARWLVAHYGVKVGGERQSIPLQVDGLGDLGDMAKVQSLLRGVANVAAVEVASIEGESVVLRVDFFGSAEQLGKGLSLESRLSELESKPEGLHYRWQPN</sequence>